<reference evidence="15" key="2">
    <citation type="submission" date="2020-11" db="EMBL/GenBank/DDBJ databases">
        <authorList>
            <person name="McCartney M.A."/>
            <person name="Auch B."/>
            <person name="Kono T."/>
            <person name="Mallez S."/>
            <person name="Becker A."/>
            <person name="Gohl D.M."/>
            <person name="Silverstein K.A.T."/>
            <person name="Koren S."/>
            <person name="Bechman K.B."/>
            <person name="Herman A."/>
            <person name="Abrahante J.E."/>
            <person name="Garbe J."/>
        </authorList>
    </citation>
    <scope>NUCLEOTIDE SEQUENCE</scope>
    <source>
        <strain evidence="15">Duluth1</strain>
        <tissue evidence="15">Whole animal</tissue>
    </source>
</reference>
<dbReference type="GO" id="GO:0032580">
    <property type="term" value="C:Golgi cisterna membrane"/>
    <property type="evidence" value="ECO:0007669"/>
    <property type="project" value="UniProtKB-SubCell"/>
</dbReference>
<accession>A0A9D4BW49</accession>
<keyword evidence="11" id="KW-0325">Glycoprotein</keyword>
<evidence type="ECO:0000256" key="4">
    <source>
        <dbReference type="ARBA" id="ARBA00022676"/>
    </source>
</evidence>
<comment type="similarity">
    <text evidence="3 12">Belongs to the glycosyltransferase 10 family.</text>
</comment>
<evidence type="ECO:0000256" key="10">
    <source>
        <dbReference type="ARBA" id="ARBA00023136"/>
    </source>
</evidence>
<dbReference type="EMBL" id="JAIWYP010000014">
    <property type="protein sequence ID" value="KAH3708393.1"/>
    <property type="molecule type" value="Genomic_DNA"/>
</dbReference>
<dbReference type="Proteomes" id="UP000828390">
    <property type="component" value="Unassembled WGS sequence"/>
</dbReference>
<comment type="caution">
    <text evidence="15">The sequence shown here is derived from an EMBL/GenBank/DDBJ whole genome shotgun (WGS) entry which is preliminary data.</text>
</comment>
<dbReference type="Gene3D" id="3.40.50.11660">
    <property type="entry name" value="Glycosyl transferase family 10, C-terminal domain"/>
    <property type="match status" value="1"/>
</dbReference>
<proteinExistence type="inferred from homology"/>
<keyword evidence="9 12" id="KW-0333">Golgi apparatus</keyword>
<evidence type="ECO:0000313" key="15">
    <source>
        <dbReference type="EMBL" id="KAH3708393.1"/>
    </source>
</evidence>
<evidence type="ECO:0000256" key="2">
    <source>
        <dbReference type="ARBA" id="ARBA00004922"/>
    </source>
</evidence>
<dbReference type="GO" id="GO:0000139">
    <property type="term" value="C:Golgi membrane"/>
    <property type="evidence" value="ECO:0007669"/>
    <property type="project" value="UniProtKB-SubCell"/>
</dbReference>
<dbReference type="SUPFAM" id="SSF53756">
    <property type="entry name" value="UDP-Glycosyltransferase/glycogen phosphorylase"/>
    <property type="match status" value="1"/>
</dbReference>
<evidence type="ECO:0000256" key="7">
    <source>
        <dbReference type="ARBA" id="ARBA00022968"/>
    </source>
</evidence>
<feature type="transmembrane region" description="Helical" evidence="12">
    <location>
        <begin position="9"/>
        <end position="26"/>
    </location>
</feature>
<protein>
    <recommendedName>
        <fullName evidence="12">Fucosyltransferase</fullName>
        <ecNumber evidence="12">2.4.1.-</ecNumber>
    </recommendedName>
</protein>
<dbReference type="GO" id="GO:0008417">
    <property type="term" value="F:fucosyltransferase activity"/>
    <property type="evidence" value="ECO:0007669"/>
    <property type="project" value="InterPro"/>
</dbReference>
<dbReference type="Pfam" id="PF00852">
    <property type="entry name" value="Glyco_transf_10"/>
    <property type="match status" value="1"/>
</dbReference>
<dbReference type="InterPro" id="IPR055270">
    <property type="entry name" value="Glyco_tran_10_C"/>
</dbReference>
<dbReference type="FunFam" id="3.40.50.11660:FF:000002">
    <property type="entry name" value="Alpha-(1,3)-fucosyltransferase"/>
    <property type="match status" value="1"/>
</dbReference>
<keyword evidence="10 12" id="KW-0472">Membrane</keyword>
<evidence type="ECO:0000256" key="3">
    <source>
        <dbReference type="ARBA" id="ARBA00008919"/>
    </source>
</evidence>
<gene>
    <name evidence="15" type="ORF">DPMN_067843</name>
</gene>
<comment type="pathway">
    <text evidence="2">Protein modification; protein glycosylation.</text>
</comment>
<dbReference type="PANTHER" id="PTHR48438">
    <property type="entry name" value="ALPHA-(1,3)-FUCOSYLTRANSFERASE C-RELATED"/>
    <property type="match status" value="1"/>
</dbReference>
<dbReference type="PANTHER" id="PTHR48438:SF1">
    <property type="entry name" value="ALPHA-(1,3)-FUCOSYLTRANSFERASE C-RELATED"/>
    <property type="match status" value="1"/>
</dbReference>
<dbReference type="EC" id="2.4.1.-" evidence="12"/>
<comment type="subcellular location">
    <subcellularLocation>
        <location evidence="1">Golgi apparatus membrane</location>
        <topology evidence="1">Single-pass type II membrane protein</topology>
    </subcellularLocation>
    <subcellularLocation>
        <location evidence="12">Golgi apparatus</location>
        <location evidence="12">Golgi stack membrane</location>
        <topology evidence="12">Single-pass type II membrane protein</topology>
    </subcellularLocation>
</comment>
<keyword evidence="7" id="KW-0735">Signal-anchor</keyword>
<evidence type="ECO:0000259" key="13">
    <source>
        <dbReference type="Pfam" id="PF00852"/>
    </source>
</evidence>
<evidence type="ECO:0000256" key="11">
    <source>
        <dbReference type="ARBA" id="ARBA00023180"/>
    </source>
</evidence>
<name>A0A9D4BW49_DREPO</name>
<reference evidence="15" key="1">
    <citation type="journal article" date="2019" name="bioRxiv">
        <title>The Genome of the Zebra Mussel, Dreissena polymorpha: A Resource for Invasive Species Research.</title>
        <authorList>
            <person name="McCartney M.A."/>
            <person name="Auch B."/>
            <person name="Kono T."/>
            <person name="Mallez S."/>
            <person name="Zhang Y."/>
            <person name="Obille A."/>
            <person name="Becker A."/>
            <person name="Abrahante J.E."/>
            <person name="Garbe J."/>
            <person name="Badalamenti J.P."/>
            <person name="Herman A."/>
            <person name="Mangelson H."/>
            <person name="Liachko I."/>
            <person name="Sullivan S."/>
            <person name="Sone E.D."/>
            <person name="Koren S."/>
            <person name="Silverstein K.A.T."/>
            <person name="Beckman K.B."/>
            <person name="Gohl D.M."/>
        </authorList>
    </citation>
    <scope>NUCLEOTIDE SEQUENCE</scope>
    <source>
        <strain evidence="15">Duluth1</strain>
        <tissue evidence="15">Whole animal</tissue>
    </source>
</reference>
<dbReference type="AlphaFoldDB" id="A0A9D4BW49"/>
<sequence>MLKSWYPRILVPSMILLFQAVTWYLYTPYSVDIYQKTNNTHTQRNKTQAKSLLDNIDEYLNKQKINTSVIGGDVLSAGRQSNDLVLDSKNKLKIYMYNVRQLRLQGHLHNLNMSKCAYSNCEVLLVPYITDEPVGADALLFQANVMHPVFPRRRSPSQVFVFLNNEPPLYVHAKESVNAFSKPYLFNWTITYRKDSDIWMPYGHIIHRYQSKAKFLEKLESGTCDRIPEVASTVEVFQDKPYNEIFKNKTEHILWIVSHCKTQSKREKYVKEMQKFTKVDIFGACSGKKPPHAEEKNRVDMQYKFYLAFENSLCTDYITEKVYKWYPQDIIVVVRGKAKYSKFLPNNTYINADDFNSPRALSEYLNELGSNEEAYTGFLKRKDLYHVVTEIESVQTAFCSLCRKLNNVEFNRKTIENVTQWWYETDNKSNTNEEINVNSHHK</sequence>
<evidence type="ECO:0000256" key="8">
    <source>
        <dbReference type="ARBA" id="ARBA00022989"/>
    </source>
</evidence>
<keyword evidence="4 12" id="KW-0328">Glycosyltransferase</keyword>
<evidence type="ECO:0000256" key="5">
    <source>
        <dbReference type="ARBA" id="ARBA00022679"/>
    </source>
</evidence>
<evidence type="ECO:0000256" key="9">
    <source>
        <dbReference type="ARBA" id="ARBA00023034"/>
    </source>
</evidence>
<keyword evidence="6 12" id="KW-0812">Transmembrane</keyword>
<evidence type="ECO:0000256" key="12">
    <source>
        <dbReference type="RuleBase" id="RU003832"/>
    </source>
</evidence>
<dbReference type="InterPro" id="IPR031481">
    <property type="entry name" value="Glyco_tran_10_N"/>
</dbReference>
<feature type="domain" description="Fucosyltransferase C-terminal" evidence="13">
    <location>
        <begin position="247"/>
        <end position="421"/>
    </location>
</feature>
<evidence type="ECO:0000256" key="6">
    <source>
        <dbReference type="ARBA" id="ARBA00022692"/>
    </source>
</evidence>
<dbReference type="Pfam" id="PF17039">
    <property type="entry name" value="Glyco_tran_10_N"/>
    <property type="match status" value="1"/>
</dbReference>
<keyword evidence="16" id="KW-1185">Reference proteome</keyword>
<feature type="domain" description="Fucosyltransferase N-terminal" evidence="14">
    <location>
        <begin position="90"/>
        <end position="203"/>
    </location>
</feature>
<organism evidence="15 16">
    <name type="scientific">Dreissena polymorpha</name>
    <name type="common">Zebra mussel</name>
    <name type="synonym">Mytilus polymorpha</name>
    <dbReference type="NCBI Taxonomy" id="45954"/>
    <lineage>
        <taxon>Eukaryota</taxon>
        <taxon>Metazoa</taxon>
        <taxon>Spiralia</taxon>
        <taxon>Lophotrochozoa</taxon>
        <taxon>Mollusca</taxon>
        <taxon>Bivalvia</taxon>
        <taxon>Autobranchia</taxon>
        <taxon>Heteroconchia</taxon>
        <taxon>Euheterodonta</taxon>
        <taxon>Imparidentia</taxon>
        <taxon>Neoheterodontei</taxon>
        <taxon>Myida</taxon>
        <taxon>Dreissenoidea</taxon>
        <taxon>Dreissenidae</taxon>
        <taxon>Dreissena</taxon>
    </lineage>
</organism>
<evidence type="ECO:0000313" key="16">
    <source>
        <dbReference type="Proteomes" id="UP000828390"/>
    </source>
</evidence>
<evidence type="ECO:0000256" key="1">
    <source>
        <dbReference type="ARBA" id="ARBA00004323"/>
    </source>
</evidence>
<keyword evidence="5 12" id="KW-0808">Transferase</keyword>
<evidence type="ECO:0000259" key="14">
    <source>
        <dbReference type="Pfam" id="PF17039"/>
    </source>
</evidence>
<dbReference type="InterPro" id="IPR001503">
    <property type="entry name" value="Glyco_trans_10"/>
</dbReference>
<dbReference type="InterPro" id="IPR038577">
    <property type="entry name" value="GT10-like_C_sf"/>
</dbReference>
<keyword evidence="8 12" id="KW-1133">Transmembrane helix</keyword>